<dbReference type="UniPathway" id="UPA00034">
    <property type="reaction ID" value="UER00026"/>
</dbReference>
<comment type="function">
    <text evidence="12">Catalyzes the reversible NADPH-dependent reductive amination of L-2-amino-6-oxopimelate, the acyclic form of L-tetrahydrodipicolinate, to generate the meso compound, D,L-2,6-diaminopimelate.</text>
</comment>
<accession>A0A1G6WLR0</accession>
<feature type="binding site" evidence="13">
    <location>
        <begin position="8"/>
        <end position="11"/>
    </location>
    <ligand>
        <name>NADP(+)</name>
        <dbReference type="ChEBI" id="CHEBI:58349"/>
    </ligand>
</feature>
<keyword evidence="8 12" id="KW-0220">Diaminopimelate biosynthesis</keyword>
<comment type="subunit">
    <text evidence="3 12">Homodimer.</text>
</comment>
<dbReference type="OrthoDB" id="9779394at2"/>
<comment type="catalytic activity">
    <reaction evidence="11 12">
        <text>meso-2,6-diaminopimelate + NADP(+) + H2O = (S)-2-amino-6-oxoheptanedioate + NH4(+) + NADPH + H(+)</text>
        <dbReference type="Rhea" id="RHEA:13561"/>
        <dbReference type="ChEBI" id="CHEBI:15377"/>
        <dbReference type="ChEBI" id="CHEBI:15378"/>
        <dbReference type="ChEBI" id="CHEBI:28938"/>
        <dbReference type="ChEBI" id="CHEBI:57783"/>
        <dbReference type="ChEBI" id="CHEBI:57791"/>
        <dbReference type="ChEBI" id="CHEBI:58349"/>
        <dbReference type="ChEBI" id="CHEBI:58556"/>
        <dbReference type="EC" id="1.4.1.16"/>
    </reaction>
</comment>
<evidence type="ECO:0000256" key="7">
    <source>
        <dbReference type="ARBA" id="ARBA00022857"/>
    </source>
</evidence>
<evidence type="ECO:0000259" key="14">
    <source>
        <dbReference type="Pfam" id="PF16654"/>
    </source>
</evidence>
<dbReference type="Gene3D" id="3.30.360.10">
    <property type="entry name" value="Dihydrodipicolinate Reductase, domain 2"/>
    <property type="match status" value="1"/>
</dbReference>
<feature type="binding site" evidence="13">
    <location>
        <begin position="32"/>
        <end position="34"/>
    </location>
    <ligand>
        <name>NADP(+)</name>
        <dbReference type="ChEBI" id="CHEBI:58349"/>
    </ligand>
</feature>
<feature type="binding site" evidence="13">
    <location>
        <position position="141"/>
    </location>
    <ligand>
        <name>substrate</name>
    </ligand>
</feature>
<evidence type="ECO:0000256" key="13">
    <source>
        <dbReference type="PIRSR" id="PIRSR025648-1"/>
    </source>
</evidence>
<feature type="binding site" evidence="13">
    <location>
        <begin position="114"/>
        <end position="118"/>
    </location>
    <ligand>
        <name>NADP(+)</name>
        <dbReference type="ChEBI" id="CHEBI:58349"/>
    </ligand>
</feature>
<evidence type="ECO:0000256" key="9">
    <source>
        <dbReference type="ARBA" id="ARBA00023002"/>
    </source>
</evidence>
<evidence type="ECO:0000256" key="2">
    <source>
        <dbReference type="ARBA" id="ARBA00007442"/>
    </source>
</evidence>
<evidence type="ECO:0000256" key="4">
    <source>
        <dbReference type="ARBA" id="ARBA00012080"/>
    </source>
</evidence>
<dbReference type="InterPro" id="IPR032094">
    <property type="entry name" value="Meso-DAP_DH_C"/>
</dbReference>
<evidence type="ECO:0000256" key="5">
    <source>
        <dbReference type="ARBA" id="ARBA00021654"/>
    </source>
</evidence>
<dbReference type="Proteomes" id="UP000198995">
    <property type="component" value="Unassembled WGS sequence"/>
</dbReference>
<dbReference type="GO" id="GO:0000166">
    <property type="term" value="F:nucleotide binding"/>
    <property type="evidence" value="ECO:0007669"/>
    <property type="project" value="UniProtKB-KW"/>
</dbReference>
<gene>
    <name evidence="15" type="ORF">SAMN04489866_10571</name>
</gene>
<feature type="domain" description="Meso-diaminopimelate D-dehydrogenase C-terminal" evidence="14">
    <location>
        <begin position="115"/>
        <end position="267"/>
    </location>
</feature>
<evidence type="ECO:0000313" key="15">
    <source>
        <dbReference type="EMBL" id="SDD66157.1"/>
    </source>
</evidence>
<comment type="similarity">
    <text evidence="2 12">Belongs to the diaminopimelate dehydrogenase family.</text>
</comment>
<evidence type="ECO:0000313" key="16">
    <source>
        <dbReference type="Proteomes" id="UP000198995"/>
    </source>
</evidence>
<keyword evidence="13" id="KW-0547">Nucleotide-binding</keyword>
<dbReference type="Gene3D" id="3.40.50.720">
    <property type="entry name" value="NAD(P)-binding Rossmann-like Domain"/>
    <property type="match status" value="1"/>
</dbReference>
<dbReference type="SUPFAM" id="SSF51735">
    <property type="entry name" value="NAD(P)-binding Rossmann-fold domains"/>
    <property type="match status" value="1"/>
</dbReference>
<dbReference type="InterPro" id="IPR036291">
    <property type="entry name" value="NAD(P)-bd_dom_sf"/>
</dbReference>
<dbReference type="EMBL" id="FNAF01000005">
    <property type="protein sequence ID" value="SDD66157.1"/>
    <property type="molecule type" value="Genomic_DNA"/>
</dbReference>
<feature type="binding site" evidence="13">
    <location>
        <position position="192"/>
    </location>
    <ligand>
        <name>substrate</name>
    </ligand>
</feature>
<dbReference type="SUPFAM" id="SSF55347">
    <property type="entry name" value="Glyceraldehyde-3-phosphate dehydrogenase-like, C-terminal domain"/>
    <property type="match status" value="1"/>
</dbReference>
<feature type="binding site" evidence="13">
    <location>
        <begin position="85"/>
        <end position="87"/>
    </location>
    <ligand>
        <name>NADP(+)</name>
        <dbReference type="ChEBI" id="CHEBI:58349"/>
    </ligand>
</feature>
<dbReference type="PIRSF" id="PIRSF025648">
    <property type="entry name" value="DDH"/>
    <property type="match status" value="1"/>
</dbReference>
<dbReference type="CDD" id="cd02270">
    <property type="entry name" value="meso-DAPDH_N"/>
    <property type="match status" value="1"/>
</dbReference>
<evidence type="ECO:0000256" key="6">
    <source>
        <dbReference type="ARBA" id="ARBA00022605"/>
    </source>
</evidence>
<organism evidence="15 16">
    <name type="scientific">Peptococcus niger</name>
    <dbReference type="NCBI Taxonomy" id="2741"/>
    <lineage>
        <taxon>Bacteria</taxon>
        <taxon>Bacillati</taxon>
        <taxon>Bacillota</taxon>
        <taxon>Clostridia</taxon>
        <taxon>Eubacteriales</taxon>
        <taxon>Peptococcaceae</taxon>
        <taxon>Peptococcus</taxon>
    </lineage>
</organism>
<dbReference type="STRING" id="2741.SAMN04489866_10571"/>
<feature type="binding site" evidence="13">
    <location>
        <position position="166"/>
    </location>
    <ligand>
        <name>substrate</name>
    </ligand>
</feature>
<dbReference type="NCBIfam" id="TIGR01921">
    <property type="entry name" value="DAP-DH"/>
    <property type="match status" value="1"/>
</dbReference>
<feature type="binding site" evidence="13">
    <location>
        <begin position="62"/>
        <end position="65"/>
    </location>
    <ligand>
        <name>NADP(+)</name>
        <dbReference type="ChEBI" id="CHEBI:58349"/>
    </ligand>
</feature>
<dbReference type="GO" id="GO:0009089">
    <property type="term" value="P:lysine biosynthetic process via diaminopimelate"/>
    <property type="evidence" value="ECO:0007669"/>
    <property type="project" value="UniProtKB-UniRule"/>
</dbReference>
<sequence>MKIAIVGYGNLGRGVETALLQQSDMEAVGVFTRRDPATLDSRIPAYALADLPHHEIDVAILCGGSATDLIEQSPDIVRHCNIVDSFDTHARIPEHFAAVDAAARETDHAALISTGWDPGLFSLMRVLGAAVLPDGTVDTFWGKGVSQGHSDAVRRIPGVVKAVQYTIPKESAVAQVERGEGAGLTPRDKHLRECYVVAAADADREAIRQAIVSMPNYFDEYDTQVNFIDEAEFKAKHTAMPHGGQVIRHGYTSPDTPQVMNFSLTLASNPEFTASVNVACARGLYRAYQEGKRGCMTIFDLPISYLTGLSAEELRKNWL</sequence>
<feature type="binding site" evidence="13">
    <location>
        <position position="242"/>
    </location>
    <ligand>
        <name>substrate</name>
    </ligand>
</feature>
<dbReference type="Pfam" id="PF16654">
    <property type="entry name" value="DAPDH_C"/>
    <property type="match status" value="1"/>
</dbReference>
<evidence type="ECO:0000256" key="1">
    <source>
        <dbReference type="ARBA" id="ARBA00004896"/>
    </source>
</evidence>
<evidence type="ECO:0000256" key="3">
    <source>
        <dbReference type="ARBA" id="ARBA00011738"/>
    </source>
</evidence>
<evidence type="ECO:0000256" key="10">
    <source>
        <dbReference type="ARBA" id="ARBA00023154"/>
    </source>
</evidence>
<dbReference type="AlphaFoldDB" id="A0A1G6WLR0"/>
<keyword evidence="16" id="KW-1185">Reference proteome</keyword>
<reference evidence="15 16" key="1">
    <citation type="submission" date="2016-10" db="EMBL/GenBank/DDBJ databases">
        <authorList>
            <person name="de Groot N.N."/>
        </authorList>
    </citation>
    <scope>NUCLEOTIDE SEQUENCE [LARGE SCALE GENOMIC DNA]</scope>
    <source>
        <strain evidence="15 16">DSM 20475</strain>
    </source>
</reference>
<dbReference type="GO" id="GO:0019877">
    <property type="term" value="P:diaminopimelate biosynthetic process"/>
    <property type="evidence" value="ECO:0007669"/>
    <property type="project" value="UniProtKB-UniRule"/>
</dbReference>
<dbReference type="InterPro" id="IPR010190">
    <property type="entry name" value="Diaminopimelate_DH_Ddh"/>
</dbReference>
<keyword evidence="10 12" id="KW-0457">Lysine biosynthesis</keyword>
<proteinExistence type="inferred from homology"/>
<evidence type="ECO:0000256" key="11">
    <source>
        <dbReference type="ARBA" id="ARBA00052023"/>
    </source>
</evidence>
<evidence type="ECO:0000256" key="8">
    <source>
        <dbReference type="ARBA" id="ARBA00022915"/>
    </source>
</evidence>
<dbReference type="GO" id="GO:0047850">
    <property type="term" value="F:diaminopimelate dehydrogenase activity"/>
    <property type="evidence" value="ECO:0007669"/>
    <property type="project" value="UniProtKB-UniRule"/>
</dbReference>
<comment type="pathway">
    <text evidence="1 12">Amino-acid biosynthesis; L-lysine biosynthesis via DAP pathway; DL-2,6-diaminopimelate from (S)-tetrahydrodipicolinate: step 1/1.</text>
</comment>
<dbReference type="RefSeq" id="WP_091791747.1">
    <property type="nucleotide sequence ID" value="NZ_FNAF01000005.1"/>
</dbReference>
<keyword evidence="6 12" id="KW-0028">Amino-acid biosynthesis</keyword>
<protein>
    <recommendedName>
        <fullName evidence="5 12">Meso-diaminopimelate D-dehydrogenase</fullName>
        <shortName evidence="12">DAPDH</shortName>
        <shortName evidence="12">Meso-DAP dehydrogenase</shortName>
        <ecNumber evidence="4 12">1.4.1.16</ecNumber>
    </recommendedName>
</protein>
<dbReference type="EC" id="1.4.1.16" evidence="4 12"/>
<name>A0A1G6WLR0_PEPNI</name>
<evidence type="ECO:0000256" key="12">
    <source>
        <dbReference type="PIRNR" id="PIRNR025648"/>
    </source>
</evidence>
<feature type="binding site" evidence="13">
    <location>
        <position position="269"/>
    </location>
    <ligand>
        <name>substrate</name>
    </ligand>
</feature>
<keyword evidence="7 12" id="KW-0521">NADP</keyword>
<keyword evidence="9 12" id="KW-0560">Oxidoreductase</keyword>